<keyword evidence="3" id="KW-1003">Cell membrane</keyword>
<evidence type="ECO:0000256" key="1">
    <source>
        <dbReference type="ARBA" id="ARBA00004651"/>
    </source>
</evidence>
<accession>A0A3N7HYK1</accession>
<sequence length="343" mass="39227">MSAVLASNGTPPKGQKKRRLKPWQFMPYVFVAPFFILFIAFGLFPLLFSAYASFFRWELTAGIGSMKWEGFGNYAFVLQLNDLPWGRFFSGEFWSELYSRDFWRAMYNTFWLGFASGLPQHFIAVPLAFFIHTKFRRARNPVIAMYFLPYITNTVAITLVFSSLFSRDFGVINQVLTGLNHVEVFGMHPLSWIFPAQNIDWGRPEYTRPIVAFIVWWRFVGWNTVLYLSALQTIPKDLYEAATIDGAGLWQQFRYITVPLLRPMMLFAVTLTIIGNLQLFEEPFILTGGSGGVGQVAETVAMQMYKVGLTDGDFGTASSVAWLMFMVIAALTWLNNRTLGRKE</sequence>
<comment type="subcellular location">
    <subcellularLocation>
        <location evidence="1 7">Cell membrane</location>
        <topology evidence="1 7">Multi-pass membrane protein</topology>
    </subcellularLocation>
</comment>
<evidence type="ECO:0000256" key="2">
    <source>
        <dbReference type="ARBA" id="ARBA00022448"/>
    </source>
</evidence>
<dbReference type="InterPro" id="IPR035906">
    <property type="entry name" value="MetI-like_sf"/>
</dbReference>
<keyword evidence="4 7" id="KW-0812">Transmembrane</keyword>
<dbReference type="CDD" id="cd06261">
    <property type="entry name" value="TM_PBP2"/>
    <property type="match status" value="1"/>
</dbReference>
<feature type="transmembrane region" description="Helical" evidence="7">
    <location>
        <begin position="260"/>
        <end position="280"/>
    </location>
</feature>
<dbReference type="EMBL" id="QUSW01000001">
    <property type="protein sequence ID" value="RQP26506.1"/>
    <property type="molecule type" value="Genomic_DNA"/>
</dbReference>
<comment type="similarity">
    <text evidence="7">Belongs to the binding-protein-dependent transport system permease family.</text>
</comment>
<evidence type="ECO:0000313" key="9">
    <source>
        <dbReference type="EMBL" id="RQP26506.1"/>
    </source>
</evidence>
<organism evidence="9 10">
    <name type="scientific">Piscinibacter terrae</name>
    <dbReference type="NCBI Taxonomy" id="2496871"/>
    <lineage>
        <taxon>Bacteria</taxon>
        <taxon>Pseudomonadati</taxon>
        <taxon>Pseudomonadota</taxon>
        <taxon>Betaproteobacteria</taxon>
        <taxon>Burkholderiales</taxon>
        <taxon>Sphaerotilaceae</taxon>
        <taxon>Piscinibacter</taxon>
    </lineage>
</organism>
<proteinExistence type="inferred from homology"/>
<dbReference type="InterPro" id="IPR000515">
    <property type="entry name" value="MetI-like"/>
</dbReference>
<dbReference type="PROSITE" id="PS50928">
    <property type="entry name" value="ABC_TM1"/>
    <property type="match status" value="1"/>
</dbReference>
<evidence type="ECO:0000259" key="8">
    <source>
        <dbReference type="PROSITE" id="PS50928"/>
    </source>
</evidence>
<gene>
    <name evidence="9" type="ORF">DZC73_05735</name>
</gene>
<dbReference type="Proteomes" id="UP000267464">
    <property type="component" value="Unassembled WGS sequence"/>
</dbReference>
<dbReference type="OrthoDB" id="8578268at2"/>
<feature type="transmembrane region" description="Helical" evidence="7">
    <location>
        <begin position="210"/>
        <end position="230"/>
    </location>
</feature>
<reference evidence="9 10" key="1">
    <citation type="submission" date="2018-08" db="EMBL/GenBank/DDBJ databases">
        <authorList>
            <person name="Khan S.A."/>
            <person name="Jeon C.O."/>
            <person name="Chun B.H."/>
            <person name="Jeong S.E."/>
        </authorList>
    </citation>
    <scope>NUCLEOTIDE SEQUENCE [LARGE SCALE GENOMIC DNA]</scope>
    <source>
        <strain evidence="9 10">S-16</strain>
    </source>
</reference>
<dbReference type="AlphaFoldDB" id="A0A3N7HYK1"/>
<keyword evidence="6 7" id="KW-0472">Membrane</keyword>
<dbReference type="SUPFAM" id="SSF161098">
    <property type="entry name" value="MetI-like"/>
    <property type="match status" value="1"/>
</dbReference>
<evidence type="ECO:0000313" key="10">
    <source>
        <dbReference type="Proteomes" id="UP000267464"/>
    </source>
</evidence>
<dbReference type="PANTHER" id="PTHR30193">
    <property type="entry name" value="ABC TRANSPORTER PERMEASE PROTEIN"/>
    <property type="match status" value="1"/>
</dbReference>
<keyword evidence="10" id="KW-1185">Reference proteome</keyword>
<keyword evidence="2 7" id="KW-0813">Transport</keyword>
<feature type="transmembrane region" description="Helical" evidence="7">
    <location>
        <begin position="314"/>
        <end position="334"/>
    </location>
</feature>
<protein>
    <submittedName>
        <fullName evidence="9">Sugar ABC transporter permease</fullName>
    </submittedName>
</protein>
<evidence type="ECO:0000256" key="5">
    <source>
        <dbReference type="ARBA" id="ARBA00022989"/>
    </source>
</evidence>
<dbReference type="Gene3D" id="1.10.3720.10">
    <property type="entry name" value="MetI-like"/>
    <property type="match status" value="1"/>
</dbReference>
<dbReference type="PANTHER" id="PTHR30193:SF37">
    <property type="entry name" value="INNER MEMBRANE ABC TRANSPORTER PERMEASE PROTEIN YCJO"/>
    <property type="match status" value="1"/>
</dbReference>
<evidence type="ECO:0000256" key="7">
    <source>
        <dbReference type="RuleBase" id="RU363032"/>
    </source>
</evidence>
<evidence type="ECO:0000256" key="3">
    <source>
        <dbReference type="ARBA" id="ARBA00022475"/>
    </source>
</evidence>
<evidence type="ECO:0000256" key="6">
    <source>
        <dbReference type="ARBA" id="ARBA00023136"/>
    </source>
</evidence>
<dbReference type="RefSeq" id="WP_124539193.1">
    <property type="nucleotide sequence ID" value="NZ_QUSW01000001.1"/>
</dbReference>
<dbReference type="GO" id="GO:0005886">
    <property type="term" value="C:plasma membrane"/>
    <property type="evidence" value="ECO:0007669"/>
    <property type="project" value="UniProtKB-SubCell"/>
</dbReference>
<reference evidence="9 10" key="2">
    <citation type="submission" date="2018-12" db="EMBL/GenBank/DDBJ databases">
        <title>Rhizobacter gummiphilus sp. nov., a rubber-degrading bacterium isolated from the soil of a botanical garden in Japan.</title>
        <authorList>
            <person name="Shunsuke S.S."/>
        </authorList>
    </citation>
    <scope>NUCLEOTIDE SEQUENCE [LARGE SCALE GENOMIC DNA]</scope>
    <source>
        <strain evidence="9 10">S-16</strain>
    </source>
</reference>
<dbReference type="GO" id="GO:0055085">
    <property type="term" value="P:transmembrane transport"/>
    <property type="evidence" value="ECO:0007669"/>
    <property type="project" value="InterPro"/>
</dbReference>
<feature type="transmembrane region" description="Helical" evidence="7">
    <location>
        <begin position="25"/>
        <end position="48"/>
    </location>
</feature>
<feature type="transmembrane region" description="Helical" evidence="7">
    <location>
        <begin position="110"/>
        <end position="131"/>
    </location>
</feature>
<dbReference type="InterPro" id="IPR051393">
    <property type="entry name" value="ABC_transporter_permease"/>
</dbReference>
<evidence type="ECO:0000256" key="4">
    <source>
        <dbReference type="ARBA" id="ARBA00022692"/>
    </source>
</evidence>
<comment type="caution">
    <text evidence="9">The sequence shown here is derived from an EMBL/GenBank/DDBJ whole genome shotgun (WGS) entry which is preliminary data.</text>
</comment>
<dbReference type="Pfam" id="PF00528">
    <property type="entry name" value="BPD_transp_1"/>
    <property type="match status" value="1"/>
</dbReference>
<feature type="transmembrane region" description="Helical" evidence="7">
    <location>
        <begin position="143"/>
        <end position="165"/>
    </location>
</feature>
<feature type="domain" description="ABC transmembrane type-1" evidence="8">
    <location>
        <begin position="106"/>
        <end position="335"/>
    </location>
</feature>
<name>A0A3N7HYK1_9BURK</name>
<keyword evidence="5 7" id="KW-1133">Transmembrane helix</keyword>